<accession>A0A8H6A4M2</accession>
<comment type="caution">
    <text evidence="2">The sequence shown here is derived from an EMBL/GenBank/DDBJ whole genome shotgun (WGS) entry which is preliminary data.</text>
</comment>
<organism evidence="2 3">
    <name type="scientific">Petromyces alliaceus</name>
    <name type="common">Aspergillus alliaceus</name>
    <dbReference type="NCBI Taxonomy" id="209559"/>
    <lineage>
        <taxon>Eukaryota</taxon>
        <taxon>Fungi</taxon>
        <taxon>Dikarya</taxon>
        <taxon>Ascomycota</taxon>
        <taxon>Pezizomycotina</taxon>
        <taxon>Eurotiomycetes</taxon>
        <taxon>Eurotiomycetidae</taxon>
        <taxon>Eurotiales</taxon>
        <taxon>Aspergillaceae</taxon>
        <taxon>Aspergillus</taxon>
        <taxon>Aspergillus subgen. Circumdati</taxon>
    </lineage>
</organism>
<dbReference type="PANTHER" id="PTHR42791:SF5">
    <property type="entry name" value="HYPOTHETICAL ACETYLTRANSFERASE (EUROFUNG)"/>
    <property type="match status" value="1"/>
</dbReference>
<dbReference type="AlphaFoldDB" id="A0A8H6A4M2"/>
<dbReference type="CDD" id="cd04301">
    <property type="entry name" value="NAT_SF"/>
    <property type="match status" value="1"/>
</dbReference>
<dbReference type="SUPFAM" id="SSF55729">
    <property type="entry name" value="Acyl-CoA N-acyltransferases (Nat)"/>
    <property type="match status" value="1"/>
</dbReference>
<keyword evidence="3" id="KW-1185">Reference proteome</keyword>
<evidence type="ECO:0000313" key="3">
    <source>
        <dbReference type="Proteomes" id="UP000541154"/>
    </source>
</evidence>
<evidence type="ECO:0000313" key="2">
    <source>
        <dbReference type="EMBL" id="KAF5860511.1"/>
    </source>
</evidence>
<dbReference type="GO" id="GO:0016747">
    <property type="term" value="F:acyltransferase activity, transferring groups other than amino-acyl groups"/>
    <property type="evidence" value="ECO:0007669"/>
    <property type="project" value="InterPro"/>
</dbReference>
<dbReference type="Proteomes" id="UP000541154">
    <property type="component" value="Unassembled WGS sequence"/>
</dbReference>
<name>A0A8H6A4M2_PETAA</name>
<reference evidence="2 3" key="1">
    <citation type="submission" date="2019-04" db="EMBL/GenBank/DDBJ databases">
        <title>Aspergillus burnettii sp. nov., novel species from soil in southeast Queensland.</title>
        <authorList>
            <person name="Gilchrist C.L.M."/>
            <person name="Pitt J.I."/>
            <person name="Lange L."/>
            <person name="Lacey H.J."/>
            <person name="Vuong D."/>
            <person name="Midgley D.J."/>
            <person name="Greenfield P."/>
            <person name="Bradbury M."/>
            <person name="Lacey E."/>
            <person name="Busk P.K."/>
            <person name="Pilgaard B."/>
            <person name="Chooi Y.H."/>
            <person name="Piggott A.M."/>
        </authorList>
    </citation>
    <scope>NUCLEOTIDE SEQUENCE [LARGE SCALE GENOMIC DNA]</scope>
    <source>
        <strain evidence="2 3">FRR 5400</strain>
    </source>
</reference>
<dbReference type="InterPro" id="IPR052523">
    <property type="entry name" value="Trichothecene_AcTrans"/>
</dbReference>
<dbReference type="InterPro" id="IPR016181">
    <property type="entry name" value="Acyl_CoA_acyltransferase"/>
</dbReference>
<protein>
    <recommendedName>
        <fullName evidence="1">N-acetyltransferase domain-containing protein</fullName>
    </recommendedName>
</protein>
<sequence length="244" mass="28125">MPLKLEVALDEDILELIRVKWRAFENPPQGILRIFYPIIDNDYEKSIKIAAEKELAEYREKRPEVMYVKVIDTDNGNKIVGGSKWWFYQRNPFENNDQPAEAAWYPEGIARRYVTEAMHQAEAGHHRMAQRPHAYLNIAFTDPDYQRCGVGQLFLEWGIKRADELQLESWVDSSTAGFKLYQKNGFIKVADGGYGPIKPEGLTAEEEAKWAELEALIPPTAHPVMWRPLGGKYIEGETVKPWET</sequence>
<evidence type="ECO:0000259" key="1">
    <source>
        <dbReference type="PROSITE" id="PS51186"/>
    </source>
</evidence>
<dbReference type="Gene3D" id="3.40.630.30">
    <property type="match status" value="1"/>
</dbReference>
<dbReference type="PANTHER" id="PTHR42791">
    <property type="entry name" value="GNAT FAMILY ACETYLTRANSFERASE"/>
    <property type="match status" value="1"/>
</dbReference>
<dbReference type="Pfam" id="PF13673">
    <property type="entry name" value="Acetyltransf_10"/>
    <property type="match status" value="1"/>
</dbReference>
<proteinExistence type="predicted"/>
<dbReference type="InterPro" id="IPR000182">
    <property type="entry name" value="GNAT_dom"/>
</dbReference>
<gene>
    <name evidence="2" type="ORF">ETB97_001411</name>
</gene>
<feature type="domain" description="N-acetyltransferase" evidence="1">
    <location>
        <begin position="63"/>
        <end position="212"/>
    </location>
</feature>
<dbReference type="EMBL" id="SPNV01000127">
    <property type="protein sequence ID" value="KAF5860511.1"/>
    <property type="molecule type" value="Genomic_DNA"/>
</dbReference>
<dbReference type="PROSITE" id="PS51186">
    <property type="entry name" value="GNAT"/>
    <property type="match status" value="1"/>
</dbReference>